<evidence type="ECO:0000256" key="1">
    <source>
        <dbReference type="ARBA" id="ARBA00003943"/>
    </source>
</evidence>
<evidence type="ECO:0000256" key="3">
    <source>
        <dbReference type="ARBA" id="ARBA00012943"/>
    </source>
</evidence>
<dbReference type="NCBIfam" id="NF006942">
    <property type="entry name" value="PRK09424.1"/>
    <property type="match status" value="1"/>
</dbReference>
<comment type="similarity">
    <text evidence="2">Belongs to the AlaDH/PNT family.</text>
</comment>
<dbReference type="EMBL" id="JBEPSN010000009">
    <property type="protein sequence ID" value="MET4541422.1"/>
    <property type="molecule type" value="Genomic_DNA"/>
</dbReference>
<comment type="function">
    <text evidence="1">The transhydrogenation between NADH and NADP is coupled to respiration and ATP hydrolysis and functions as a proton pump across the membrane.</text>
</comment>
<dbReference type="CDD" id="cd05304">
    <property type="entry name" value="Rubrum_tdh"/>
    <property type="match status" value="1"/>
</dbReference>
<comment type="caution">
    <text evidence="11">The sequence shown here is derived from an EMBL/GenBank/DDBJ whole genome shotgun (WGS) entry which is preliminary data.</text>
</comment>
<evidence type="ECO:0000256" key="4">
    <source>
        <dbReference type="ARBA" id="ARBA00022741"/>
    </source>
</evidence>
<dbReference type="InterPro" id="IPR008143">
    <property type="entry name" value="Ala_DH/PNT_CS2"/>
</dbReference>
<evidence type="ECO:0000313" key="12">
    <source>
        <dbReference type="Proteomes" id="UP001549307"/>
    </source>
</evidence>
<keyword evidence="4" id="KW-0547">Nucleotide-binding</keyword>
<comment type="catalytic activity">
    <reaction evidence="8">
        <text>NAD(+) + NADPH + H(+)(in) = NADH + NADP(+) + H(+)(out)</text>
        <dbReference type="Rhea" id="RHEA:47992"/>
        <dbReference type="ChEBI" id="CHEBI:15378"/>
        <dbReference type="ChEBI" id="CHEBI:57540"/>
        <dbReference type="ChEBI" id="CHEBI:57783"/>
        <dbReference type="ChEBI" id="CHEBI:57945"/>
        <dbReference type="ChEBI" id="CHEBI:58349"/>
        <dbReference type="EC" id="7.1.1.1"/>
    </reaction>
</comment>
<dbReference type="SUPFAM" id="SSF52283">
    <property type="entry name" value="Formate/glycerate dehydrogenase catalytic domain-like"/>
    <property type="match status" value="1"/>
</dbReference>
<reference evidence="11 12" key="1">
    <citation type="submission" date="2024-06" db="EMBL/GenBank/DDBJ databases">
        <title>Sorghum-associated microbial communities from plants grown in Nebraska, USA.</title>
        <authorList>
            <person name="Schachtman D."/>
        </authorList>
    </citation>
    <scope>NUCLEOTIDE SEQUENCE [LARGE SCALE GENOMIC DNA]</scope>
    <source>
        <strain evidence="11 12">3552</strain>
    </source>
</reference>
<protein>
    <recommendedName>
        <fullName evidence="3">proton-translocating NAD(P)(+) transhydrogenase</fullName>
        <ecNumber evidence="3">7.1.1.1</ecNumber>
    </recommendedName>
</protein>
<evidence type="ECO:0000259" key="9">
    <source>
        <dbReference type="SMART" id="SM01002"/>
    </source>
</evidence>
<keyword evidence="6" id="KW-1278">Translocase</keyword>
<evidence type="ECO:0000256" key="2">
    <source>
        <dbReference type="ARBA" id="ARBA00005689"/>
    </source>
</evidence>
<keyword evidence="12" id="KW-1185">Reference proteome</keyword>
<gene>
    <name evidence="11" type="ORF">ABIE37_003220</name>
</gene>
<name>A0ABV2PA59_9MICC</name>
<evidence type="ECO:0000256" key="8">
    <source>
        <dbReference type="ARBA" id="ARBA00048202"/>
    </source>
</evidence>
<organism evidence="11 12">
    <name type="scientific">Arthrobacter bambusae</name>
    <dbReference type="NCBI Taxonomy" id="1338426"/>
    <lineage>
        <taxon>Bacteria</taxon>
        <taxon>Bacillati</taxon>
        <taxon>Actinomycetota</taxon>
        <taxon>Actinomycetes</taxon>
        <taxon>Micrococcales</taxon>
        <taxon>Micrococcaceae</taxon>
        <taxon>Arthrobacter</taxon>
    </lineage>
</organism>
<evidence type="ECO:0000256" key="7">
    <source>
        <dbReference type="ARBA" id="ARBA00023027"/>
    </source>
</evidence>
<dbReference type="InterPro" id="IPR007886">
    <property type="entry name" value="AlaDH/PNT_N"/>
</dbReference>
<evidence type="ECO:0000256" key="6">
    <source>
        <dbReference type="ARBA" id="ARBA00022967"/>
    </source>
</evidence>
<dbReference type="SUPFAM" id="SSF51735">
    <property type="entry name" value="NAD(P)-binding Rossmann-fold domains"/>
    <property type="match status" value="1"/>
</dbReference>
<dbReference type="PANTHER" id="PTHR10160">
    <property type="entry name" value="NAD(P) TRANSHYDROGENASE"/>
    <property type="match status" value="1"/>
</dbReference>
<feature type="domain" description="Alanine dehydrogenase/pyridine nucleotide transhydrogenase NAD(H)-binding" evidence="9">
    <location>
        <begin position="160"/>
        <end position="329"/>
    </location>
</feature>
<proteinExistence type="inferred from homology"/>
<sequence length="412" mass="42314">MPTEFWRVPEKGWRVKAGIAHETLDGERRVAATPETVKQLVGLGLEVQIESGAGLASGHGDDDYRAAGAAVVQSLVLGSLDVYCHVRPMEPSTAGALRRGSVTVGLGSPSSELPTVRALAAGGITSFALELVPRISRAQSMDALTSQALVAGYRCVLEAAMRLPRFFPLYMTAAGTIPPARVLVLGAGVAGLQAIGTAKRLGARVSANDIRPASADEVASMGGTFIKLDLETAEASGGYARELSADRGALQRALLAPHVAQADVLITTAAVPGRRAPLLVSREMVQGMRPGSVVVDLAAESGGNVEGSIPGQDIPVPTADGQGLVTLVGIKDAASAMPADASRLYAKNVANLLALMTKDGTVSPDFDDEVVAGTCLTHLGEVRHAPTAEALAALAGETEPVGTTRPGTEGVR</sequence>
<evidence type="ECO:0000313" key="11">
    <source>
        <dbReference type="EMBL" id="MET4541422.1"/>
    </source>
</evidence>
<keyword evidence="7" id="KW-0520">NAD</keyword>
<dbReference type="Gene3D" id="3.40.50.720">
    <property type="entry name" value="NAD(P)-binding Rossmann-like Domain"/>
    <property type="match status" value="2"/>
</dbReference>
<dbReference type="PROSITE" id="PS00837">
    <property type="entry name" value="ALADH_PNT_2"/>
    <property type="match status" value="1"/>
</dbReference>
<accession>A0ABV2PA59</accession>
<dbReference type="Proteomes" id="UP001549307">
    <property type="component" value="Unassembled WGS sequence"/>
</dbReference>
<evidence type="ECO:0000256" key="5">
    <source>
        <dbReference type="ARBA" id="ARBA00022857"/>
    </source>
</evidence>
<dbReference type="SMART" id="SM01002">
    <property type="entry name" value="AlaDh_PNT_C"/>
    <property type="match status" value="1"/>
</dbReference>
<dbReference type="Pfam" id="PF05222">
    <property type="entry name" value="AlaDh_PNT_N"/>
    <property type="match status" value="1"/>
</dbReference>
<dbReference type="SMART" id="SM01003">
    <property type="entry name" value="AlaDh_PNT_N"/>
    <property type="match status" value="1"/>
</dbReference>
<dbReference type="EC" id="7.1.1.1" evidence="3"/>
<evidence type="ECO:0000259" key="10">
    <source>
        <dbReference type="SMART" id="SM01003"/>
    </source>
</evidence>
<dbReference type="Pfam" id="PF01262">
    <property type="entry name" value="AlaDh_PNT_C"/>
    <property type="match status" value="1"/>
</dbReference>
<dbReference type="InterPro" id="IPR007698">
    <property type="entry name" value="AlaDH/PNT_NAD(H)-bd"/>
</dbReference>
<feature type="domain" description="Alanine dehydrogenase/pyridine nucleotide transhydrogenase N-terminal" evidence="10">
    <location>
        <begin position="18"/>
        <end position="151"/>
    </location>
</feature>
<keyword evidence="5" id="KW-0521">NADP</keyword>
<dbReference type="InterPro" id="IPR036291">
    <property type="entry name" value="NAD(P)-bd_dom_sf"/>
</dbReference>
<dbReference type="PANTHER" id="PTHR10160:SF19">
    <property type="entry name" value="PROTON-TRANSLOCATING NAD(P)(+) TRANSHYDROGENASE"/>
    <property type="match status" value="1"/>
</dbReference>